<dbReference type="EMBL" id="BPLR01013763">
    <property type="protein sequence ID" value="GIY63614.1"/>
    <property type="molecule type" value="Genomic_DNA"/>
</dbReference>
<evidence type="ECO:0000313" key="2">
    <source>
        <dbReference type="Proteomes" id="UP001054945"/>
    </source>
</evidence>
<gene>
    <name evidence="1" type="ORF">CEXT_503441</name>
</gene>
<keyword evidence="2" id="KW-1185">Reference proteome</keyword>
<organism evidence="1 2">
    <name type="scientific">Caerostris extrusa</name>
    <name type="common">Bark spider</name>
    <name type="synonym">Caerostris bankana</name>
    <dbReference type="NCBI Taxonomy" id="172846"/>
    <lineage>
        <taxon>Eukaryota</taxon>
        <taxon>Metazoa</taxon>
        <taxon>Ecdysozoa</taxon>
        <taxon>Arthropoda</taxon>
        <taxon>Chelicerata</taxon>
        <taxon>Arachnida</taxon>
        <taxon>Araneae</taxon>
        <taxon>Araneomorphae</taxon>
        <taxon>Entelegynae</taxon>
        <taxon>Araneoidea</taxon>
        <taxon>Araneidae</taxon>
        <taxon>Caerostris</taxon>
    </lineage>
</organism>
<reference evidence="1 2" key="1">
    <citation type="submission" date="2021-06" db="EMBL/GenBank/DDBJ databases">
        <title>Caerostris extrusa draft genome.</title>
        <authorList>
            <person name="Kono N."/>
            <person name="Arakawa K."/>
        </authorList>
    </citation>
    <scope>NUCLEOTIDE SEQUENCE [LARGE SCALE GENOMIC DNA]</scope>
</reference>
<evidence type="ECO:0000313" key="1">
    <source>
        <dbReference type="EMBL" id="GIY63614.1"/>
    </source>
</evidence>
<name>A0AAV4V160_CAEEX</name>
<comment type="caution">
    <text evidence="1">The sequence shown here is derived from an EMBL/GenBank/DDBJ whole genome shotgun (WGS) entry which is preliminary data.</text>
</comment>
<protein>
    <submittedName>
        <fullName evidence="1">Uncharacterized protein</fullName>
    </submittedName>
</protein>
<dbReference type="AlphaFoldDB" id="A0AAV4V160"/>
<dbReference type="Proteomes" id="UP001054945">
    <property type="component" value="Unassembled WGS sequence"/>
</dbReference>
<accession>A0AAV4V160</accession>
<sequence length="109" mass="12506">MVQKKQKNGVDRPLPEEEIPMQHATSSALLSLVKAIDRRDTIFNFIYKFPMRDIMYPKNLAETCCRSVVANEILTLAIKIFFALAIEFLMTLDRILAVTCYQNLADACY</sequence>
<proteinExistence type="predicted"/>